<gene>
    <name evidence="2" type="ORF">JKIAZH3_G4716</name>
</gene>
<accession>A0ABN7ILE3</accession>
<dbReference type="Proteomes" id="UP000836402">
    <property type="component" value="Unassembled WGS sequence"/>
</dbReference>
<sequence length="177" mass="19728">DDVLPVVIGVFDLVVVEGRRTNLDAELLQFAQGLLQRHPSIAQNPTTEKALRPFRELARPSTARQILPYERKARMGKSKKKGQTAYKAKGPTPESLPSKALRPPASPAAKKRRSVSDDTALDGDEELTNHISDTTRAVGKKVKLPNRSNNLLALLDESWSVAENRRNDVEDPDYYFI</sequence>
<evidence type="ECO:0000256" key="1">
    <source>
        <dbReference type="SAM" id="MobiDB-lite"/>
    </source>
</evidence>
<evidence type="ECO:0000313" key="3">
    <source>
        <dbReference type="Proteomes" id="UP000836402"/>
    </source>
</evidence>
<organism evidence="2 3">
    <name type="scientific">Tilletia caries</name>
    <name type="common">wheat bunt fungus</name>
    <dbReference type="NCBI Taxonomy" id="13290"/>
    <lineage>
        <taxon>Eukaryota</taxon>
        <taxon>Fungi</taxon>
        <taxon>Dikarya</taxon>
        <taxon>Basidiomycota</taxon>
        <taxon>Ustilaginomycotina</taxon>
        <taxon>Exobasidiomycetes</taxon>
        <taxon>Tilletiales</taxon>
        <taxon>Tilletiaceae</taxon>
        <taxon>Tilletia</taxon>
    </lineage>
</organism>
<name>A0ABN7ILE3_9BASI</name>
<comment type="caution">
    <text evidence="2">The sequence shown here is derived from an EMBL/GenBank/DDBJ whole genome shotgun (WGS) entry which is preliminary data.</text>
</comment>
<keyword evidence="3" id="KW-1185">Reference proteome</keyword>
<protein>
    <recommendedName>
        <fullName evidence="4">ATP-dependent DNA ligase family profile domain-containing protein</fullName>
    </recommendedName>
</protein>
<feature type="region of interest" description="Disordered" evidence="1">
    <location>
        <begin position="62"/>
        <end position="128"/>
    </location>
</feature>
<feature type="non-terminal residue" evidence="2">
    <location>
        <position position="1"/>
    </location>
</feature>
<evidence type="ECO:0000313" key="2">
    <source>
        <dbReference type="EMBL" id="CAD6896759.1"/>
    </source>
</evidence>
<evidence type="ECO:0008006" key="4">
    <source>
        <dbReference type="Google" id="ProtNLM"/>
    </source>
</evidence>
<reference evidence="2" key="1">
    <citation type="submission" date="2020-10" db="EMBL/GenBank/DDBJ databases">
        <authorList>
            <person name="Sedaghatjoo S."/>
        </authorList>
    </citation>
    <scope>NUCLEOTIDE SEQUENCE</scope>
    <source>
        <strain evidence="2">AZH3</strain>
    </source>
</reference>
<dbReference type="EMBL" id="CAJHJG010000057">
    <property type="protein sequence ID" value="CAD6896759.1"/>
    <property type="molecule type" value="Genomic_DNA"/>
</dbReference>
<proteinExistence type="predicted"/>